<dbReference type="Proteomes" id="UP001177023">
    <property type="component" value="Unassembled WGS sequence"/>
</dbReference>
<keyword evidence="2" id="KW-1185">Reference proteome</keyword>
<evidence type="ECO:0000313" key="1">
    <source>
        <dbReference type="EMBL" id="CAJ0558167.1"/>
    </source>
</evidence>
<name>A0AA36C4D6_9BILA</name>
<organism evidence="1 2">
    <name type="scientific">Mesorhabditis spiculigera</name>
    <dbReference type="NCBI Taxonomy" id="96644"/>
    <lineage>
        <taxon>Eukaryota</taxon>
        <taxon>Metazoa</taxon>
        <taxon>Ecdysozoa</taxon>
        <taxon>Nematoda</taxon>
        <taxon>Chromadorea</taxon>
        <taxon>Rhabditida</taxon>
        <taxon>Rhabditina</taxon>
        <taxon>Rhabditomorpha</taxon>
        <taxon>Rhabditoidea</taxon>
        <taxon>Rhabditidae</taxon>
        <taxon>Mesorhabditinae</taxon>
        <taxon>Mesorhabditis</taxon>
    </lineage>
</organism>
<proteinExistence type="predicted"/>
<comment type="caution">
    <text evidence="1">The sequence shown here is derived from an EMBL/GenBank/DDBJ whole genome shotgun (WGS) entry which is preliminary data.</text>
</comment>
<feature type="non-terminal residue" evidence="1">
    <location>
        <position position="82"/>
    </location>
</feature>
<dbReference type="EMBL" id="CATQJA010000222">
    <property type="protein sequence ID" value="CAJ0558167.1"/>
    <property type="molecule type" value="Genomic_DNA"/>
</dbReference>
<accession>A0AA36C4D6</accession>
<reference evidence="1" key="1">
    <citation type="submission" date="2023-06" db="EMBL/GenBank/DDBJ databases">
        <authorList>
            <person name="Delattre M."/>
        </authorList>
    </citation>
    <scope>NUCLEOTIDE SEQUENCE</scope>
    <source>
        <strain evidence="1">AF72</strain>
    </source>
</reference>
<gene>
    <name evidence="1" type="ORF">MSPICULIGERA_LOCUS892</name>
</gene>
<dbReference type="AlphaFoldDB" id="A0AA36C4D6"/>
<sequence length="82" mass="9427">MNIYRHSTFRSNAVKPVCALSADFFFPRDEYGWLLFVACREGFVEVVELKLAAPRHTTCDTVMPDYAARLFTPTAPPFTHRE</sequence>
<evidence type="ECO:0000313" key="2">
    <source>
        <dbReference type="Proteomes" id="UP001177023"/>
    </source>
</evidence>
<protein>
    <submittedName>
        <fullName evidence="1">Uncharacterized protein</fullName>
    </submittedName>
</protein>